<comment type="caution">
    <text evidence="2">The sequence shown here is derived from an EMBL/GenBank/DDBJ whole genome shotgun (WGS) entry which is preliminary data.</text>
</comment>
<gene>
    <name evidence="2" type="ORF">CI238_04985</name>
</gene>
<proteinExistence type="predicted"/>
<sequence length="739" mass="82306">MESFISNPDLAHVQVITMSRPEVEFIRTFRDWINETNCISLNKKLINANIRSYIGIRIKQSKKLKKKMDFNTVRNTKDPGQSRSFRWAACQLDRLETCLDREALEAALRSLPLGLDAKYTRILENIPQERQKKAIRLLQFLVHAQSPLSIQAAVDVIAVRLDGSFDPDDRLLNQQILREHPNATGDYRVLQLAHFSVKEYLLRPGAKLFHKVEASISIIQTFLSYLTCVEKAYCHEEEPPHRFPLAAWAVCEWMNHAQPAEASKETVTTIVDFLQNPKTFQLWNSLAIKYQISPSPYLASPLEWACLMGLVSTAGKILSDASDFDAPVLLNASPLIASWQGHKEIIQILLDKGANANTQSGEFRTALYAASFSGHKEIVQKLLDKGANFNAQSGEFGTALCAASYIGHREIVQILLNQGAEVDTQSGELSTALKAASERGHKEIVQTLLEKGASIQLHSSDGLSILDVASRRGHTEVVELLLEKRADVAAMDELGETLLYKASQWGHKQVVKLLLEKGANVGTTTATGMTPLHAASLGGHVEAVKLFLETGNANAKHRMNASPEDDIGRTPLFLASFSGYMTVVNTLLTQHPTTSDWKDHYGPTPLSAAARKDYTEFVQSFLTKEFVDINSRDCFGRTPLWWATRNGYEEVSRLLTESGKERGLSLDGIEKAIEVKMRPEMDSEDGYCDICLSSVFMTGDFYYCSVCMRGGFAICLDFFTLGGHCLEESHERIRIGEGK</sequence>
<organism evidence="2 3">
    <name type="scientific">Colletotrichum incanum</name>
    <name type="common">Soybean anthracnose fungus</name>
    <dbReference type="NCBI Taxonomy" id="1573173"/>
    <lineage>
        <taxon>Eukaryota</taxon>
        <taxon>Fungi</taxon>
        <taxon>Dikarya</taxon>
        <taxon>Ascomycota</taxon>
        <taxon>Pezizomycotina</taxon>
        <taxon>Sordariomycetes</taxon>
        <taxon>Hypocreomycetidae</taxon>
        <taxon>Glomerellales</taxon>
        <taxon>Glomerellaceae</taxon>
        <taxon>Colletotrichum</taxon>
        <taxon>Colletotrichum spaethianum species complex</taxon>
    </lineage>
</organism>
<evidence type="ECO:0000313" key="2">
    <source>
        <dbReference type="EMBL" id="KZL84030.1"/>
    </source>
</evidence>
<keyword evidence="3" id="KW-1185">Reference proteome</keyword>
<dbReference type="PROSITE" id="PS50088">
    <property type="entry name" value="ANK_REPEAT"/>
    <property type="match status" value="6"/>
</dbReference>
<feature type="repeat" description="ANK" evidence="1">
    <location>
        <begin position="461"/>
        <end position="493"/>
    </location>
</feature>
<dbReference type="EMBL" id="LFIW01000993">
    <property type="protein sequence ID" value="KZL84030.1"/>
    <property type="molecule type" value="Genomic_DNA"/>
</dbReference>
<dbReference type="Pfam" id="PF12796">
    <property type="entry name" value="Ank_2"/>
    <property type="match status" value="3"/>
</dbReference>
<evidence type="ECO:0000313" key="3">
    <source>
        <dbReference type="Proteomes" id="UP000076584"/>
    </source>
</evidence>
<dbReference type="AlphaFoldDB" id="A0A167DL39"/>
<name>A0A167DL39_COLIC</name>
<feature type="repeat" description="ANK" evidence="1">
    <location>
        <begin position="527"/>
        <end position="551"/>
    </location>
</feature>
<keyword evidence="1" id="KW-0040">ANK repeat</keyword>
<feature type="repeat" description="ANK" evidence="1">
    <location>
        <begin position="494"/>
        <end position="526"/>
    </location>
</feature>
<feature type="repeat" description="ANK" evidence="1">
    <location>
        <begin position="395"/>
        <end position="427"/>
    </location>
</feature>
<dbReference type="SMART" id="SM00248">
    <property type="entry name" value="ANK"/>
    <property type="match status" value="11"/>
</dbReference>
<dbReference type="SUPFAM" id="SSF48403">
    <property type="entry name" value="Ankyrin repeat"/>
    <property type="match status" value="1"/>
</dbReference>
<protein>
    <submittedName>
        <fullName evidence="2">Nacht and ankyrin domain protein</fullName>
    </submittedName>
</protein>
<feature type="repeat" description="ANK" evidence="1">
    <location>
        <begin position="428"/>
        <end position="460"/>
    </location>
</feature>
<dbReference type="PANTHER" id="PTHR22677">
    <property type="entry name" value="ANKYRIN REPEAT DOMAIN-CONTAINING PROTEIN 60"/>
    <property type="match status" value="1"/>
</dbReference>
<dbReference type="InterPro" id="IPR039323">
    <property type="entry name" value="ANKRD_45/46/60"/>
</dbReference>
<reference evidence="2 3" key="1">
    <citation type="submission" date="2015-06" db="EMBL/GenBank/DDBJ databases">
        <title>Survival trade-offs in plant roots during colonization by closely related pathogenic and mutualistic fungi.</title>
        <authorList>
            <person name="Hacquard S."/>
            <person name="Kracher B."/>
            <person name="Hiruma K."/>
            <person name="Weinman A."/>
            <person name="Muench P."/>
            <person name="Garrido Oter R."/>
            <person name="Ver Loren van Themaat E."/>
            <person name="Dallerey J.-F."/>
            <person name="Damm U."/>
            <person name="Henrissat B."/>
            <person name="Lespinet O."/>
            <person name="Thon M."/>
            <person name="Kemen E."/>
            <person name="McHardy A.C."/>
            <person name="Schulze-Lefert P."/>
            <person name="O'Connell R.J."/>
        </authorList>
    </citation>
    <scope>NUCLEOTIDE SEQUENCE [LARGE SCALE GENOMIC DNA]</scope>
    <source>
        <strain evidence="2 3">MAFF 238704</strain>
    </source>
</reference>
<dbReference type="STRING" id="1573173.A0A167DL39"/>
<dbReference type="Pfam" id="PF00023">
    <property type="entry name" value="Ank"/>
    <property type="match status" value="2"/>
</dbReference>
<evidence type="ECO:0000256" key="1">
    <source>
        <dbReference type="PROSITE-ProRule" id="PRU00023"/>
    </source>
</evidence>
<dbReference type="PANTHER" id="PTHR22677:SF4">
    <property type="entry name" value="USHER SYNDROME TYPE-1G PROTEIN-LIKE PROTEIN"/>
    <property type="match status" value="1"/>
</dbReference>
<dbReference type="Gene3D" id="1.25.40.20">
    <property type="entry name" value="Ankyrin repeat-containing domain"/>
    <property type="match status" value="3"/>
</dbReference>
<feature type="repeat" description="ANK" evidence="1">
    <location>
        <begin position="362"/>
        <end position="394"/>
    </location>
</feature>
<accession>A0A167DL39</accession>
<dbReference type="Proteomes" id="UP000076584">
    <property type="component" value="Unassembled WGS sequence"/>
</dbReference>
<dbReference type="InterPro" id="IPR036770">
    <property type="entry name" value="Ankyrin_rpt-contain_sf"/>
</dbReference>
<dbReference type="PROSITE" id="PS50297">
    <property type="entry name" value="ANK_REP_REGION"/>
    <property type="match status" value="6"/>
</dbReference>
<dbReference type="InterPro" id="IPR002110">
    <property type="entry name" value="Ankyrin_rpt"/>
</dbReference>